<dbReference type="RefSeq" id="WP_153790447.1">
    <property type="nucleotide sequence ID" value="NZ_CP045915.1"/>
</dbReference>
<dbReference type="PANTHER" id="PTHR47271:SF2">
    <property type="entry name" value="ARGININE DEIMINASE"/>
    <property type="match status" value="1"/>
</dbReference>
<protein>
    <recommendedName>
        <fullName evidence="3">N-Dimethylarginine dimethylaminohydrolase</fullName>
    </recommendedName>
</protein>
<dbReference type="Gene3D" id="3.75.10.10">
    <property type="entry name" value="L-arginine/glycine Amidinotransferase, Chain A"/>
    <property type="match status" value="1"/>
</dbReference>
<proteinExistence type="predicted"/>
<keyword evidence="2" id="KW-1185">Reference proteome</keyword>
<dbReference type="GO" id="GO:0016990">
    <property type="term" value="F:arginine deiminase activity"/>
    <property type="evidence" value="ECO:0007669"/>
    <property type="project" value="TreeGrafter"/>
</dbReference>
<dbReference type="PANTHER" id="PTHR47271">
    <property type="entry name" value="ARGININE DEIMINASE"/>
    <property type="match status" value="1"/>
</dbReference>
<dbReference type="KEGG" id="grc:GI584_04865"/>
<dbReference type="Proteomes" id="UP000339690">
    <property type="component" value="Chromosome"/>
</dbReference>
<dbReference type="Pfam" id="PF19420">
    <property type="entry name" value="DDAH_eukar"/>
    <property type="match status" value="1"/>
</dbReference>
<evidence type="ECO:0008006" key="3">
    <source>
        <dbReference type="Google" id="ProtNLM"/>
    </source>
</evidence>
<dbReference type="EMBL" id="CP045915">
    <property type="protein sequence ID" value="QGH33409.1"/>
    <property type="molecule type" value="Genomic_DNA"/>
</dbReference>
<evidence type="ECO:0000313" key="2">
    <source>
        <dbReference type="Proteomes" id="UP000339690"/>
    </source>
</evidence>
<accession>A0A5Q2TF42</accession>
<dbReference type="SUPFAM" id="SSF55909">
    <property type="entry name" value="Pentein"/>
    <property type="match status" value="1"/>
</dbReference>
<organism evidence="1 2">
    <name type="scientific">Gracilibacillus salitolerans</name>
    <dbReference type="NCBI Taxonomy" id="2663022"/>
    <lineage>
        <taxon>Bacteria</taxon>
        <taxon>Bacillati</taxon>
        <taxon>Bacillota</taxon>
        <taxon>Bacilli</taxon>
        <taxon>Bacillales</taxon>
        <taxon>Bacillaceae</taxon>
        <taxon>Gracilibacillus</taxon>
    </lineage>
</organism>
<sequence length="276" mass="31954">MIFQQNEYDRLQKVIVCPPKYMEIKNVINETQKFYEDENIDVKIAMEQHERFVQTLKQFDIEVIELMTDSKLNEQVFTRDIGFVNGETLFTCEMGRNIRKPEIDVLQQFLDHEDLTYTPLTTRSIEGGDVVVANDKVYVGRSLRTTRKAIQDLQKQIPDKEVVTVQIREDILHLDCCFNLVSDKVGLIYNDAFDEKERNLLHNEYDLIEVTDDEQFTLGTNVFSIGDGKIISLPENKQVNKQLTNKGFEVVEVPFSEIIKSGGSFRCCTLPIERGK</sequence>
<evidence type="ECO:0000313" key="1">
    <source>
        <dbReference type="EMBL" id="QGH33409.1"/>
    </source>
</evidence>
<dbReference type="GO" id="GO:0019546">
    <property type="term" value="P:L-arginine deiminase pathway"/>
    <property type="evidence" value="ECO:0007669"/>
    <property type="project" value="TreeGrafter"/>
</dbReference>
<gene>
    <name evidence="1" type="ORF">GI584_04865</name>
</gene>
<name>A0A5Q2TF42_9BACI</name>
<dbReference type="AlphaFoldDB" id="A0A5Q2TF42"/>
<reference evidence="1 2" key="1">
    <citation type="submission" date="2019-11" db="EMBL/GenBank/DDBJ databases">
        <title>Gracilibacillus salitolerans sp. nov., a moderate halophile isolated from a saline soil in northwest China.</title>
        <authorList>
            <person name="Gan L."/>
        </authorList>
    </citation>
    <scope>NUCLEOTIDE SEQUENCE [LARGE SCALE GENOMIC DNA]</scope>
    <source>
        <strain evidence="1 2">SCU50</strain>
    </source>
</reference>